<organism evidence="2 3">
    <name type="scientific">Bellilinea caldifistulae</name>
    <dbReference type="NCBI Taxonomy" id="360411"/>
    <lineage>
        <taxon>Bacteria</taxon>
        <taxon>Bacillati</taxon>
        <taxon>Chloroflexota</taxon>
        <taxon>Anaerolineae</taxon>
        <taxon>Anaerolineales</taxon>
        <taxon>Anaerolineaceae</taxon>
        <taxon>Bellilinea</taxon>
    </lineage>
</organism>
<dbReference type="Proteomes" id="UP000050514">
    <property type="component" value="Unassembled WGS sequence"/>
</dbReference>
<sequence length="369" mass="42426">MILQRVSWDSFVEKIIKTAKQRKILVLADVDDLVFLPDSYRWIDSPDFSDSIRLRLYQQTLSRNRITLEHCDGVLTSTEFLAEQVRQIQKPVWVHRNGFSLEMAHFSDKARIGTKTIDKRIILGYASGTPTHDQDFAIIQPILRKLLKRHPTVRLHLAGYLNNQYDWDDTAEQVQRIPFVPWQKLPEVLSTFSINLAPLRLDNPFSQSKSEIKFIEAALLGVPTIASPTQAYQHAITSGLNGFLASSLEEWEEILENLINNAETRNVIGQSARNYVLENYSPTKRAVQIVAILNSCVQQLNPDIGFFSSNISEEVTKNPTRFFVPSNLEKHPTLFERGLYSIRVKGVLVLAQEMWVFFRRLLSPIFPFR</sequence>
<dbReference type="Pfam" id="PF13524">
    <property type="entry name" value="Glyco_trans_1_2"/>
    <property type="match status" value="1"/>
</dbReference>
<comment type="caution">
    <text evidence="2">The sequence shown here is derived from an EMBL/GenBank/DDBJ whole genome shotgun (WGS) entry which is preliminary data.</text>
</comment>
<name>A0A0P6XBE4_9CHLR</name>
<dbReference type="EMBL" id="LGHJ01000009">
    <property type="protein sequence ID" value="KPL77599.1"/>
    <property type="molecule type" value="Genomic_DNA"/>
</dbReference>
<dbReference type="InterPro" id="IPR055259">
    <property type="entry name" value="YkvP/CgeB_Glyco_trans-like"/>
</dbReference>
<evidence type="ECO:0000259" key="1">
    <source>
        <dbReference type="Pfam" id="PF13524"/>
    </source>
</evidence>
<dbReference type="CDD" id="cd03801">
    <property type="entry name" value="GT4_PimA-like"/>
    <property type="match status" value="1"/>
</dbReference>
<dbReference type="STRING" id="360411.AC812_03460"/>
<dbReference type="PANTHER" id="PTHR12526">
    <property type="entry name" value="GLYCOSYLTRANSFERASE"/>
    <property type="match status" value="1"/>
</dbReference>
<gene>
    <name evidence="2" type="ORF">AC812_03460</name>
</gene>
<protein>
    <recommendedName>
        <fullName evidence="1">Spore protein YkvP/CgeB glycosyl transferase-like domain-containing protein</fullName>
    </recommendedName>
</protein>
<dbReference type="AlphaFoldDB" id="A0A0P6XBE4"/>
<evidence type="ECO:0000313" key="3">
    <source>
        <dbReference type="Proteomes" id="UP000050514"/>
    </source>
</evidence>
<accession>A0A0P6XBE4</accession>
<proteinExistence type="predicted"/>
<dbReference type="Gene3D" id="3.40.50.2000">
    <property type="entry name" value="Glycogen Phosphorylase B"/>
    <property type="match status" value="1"/>
</dbReference>
<evidence type="ECO:0000313" key="2">
    <source>
        <dbReference type="EMBL" id="KPL77599.1"/>
    </source>
</evidence>
<reference evidence="2 3" key="1">
    <citation type="submission" date="2015-07" db="EMBL/GenBank/DDBJ databases">
        <title>Draft genome of Bellilinea caldifistulae DSM 17877.</title>
        <authorList>
            <person name="Hemp J."/>
            <person name="Ward L.M."/>
            <person name="Pace L.A."/>
            <person name="Fischer W.W."/>
        </authorList>
    </citation>
    <scope>NUCLEOTIDE SEQUENCE [LARGE SCALE GENOMIC DNA]</scope>
    <source>
        <strain evidence="2 3">GOMI-1</strain>
    </source>
</reference>
<keyword evidence="3" id="KW-1185">Reference proteome</keyword>
<dbReference type="SUPFAM" id="SSF53756">
    <property type="entry name" value="UDP-Glycosyltransferase/glycogen phosphorylase"/>
    <property type="match status" value="1"/>
</dbReference>
<feature type="domain" description="Spore protein YkvP/CgeB glycosyl transferase-like" evidence="1">
    <location>
        <begin position="142"/>
        <end position="290"/>
    </location>
</feature>